<protein>
    <submittedName>
        <fullName evidence="1">Uncharacterized protein</fullName>
    </submittedName>
</protein>
<reference evidence="1 2" key="1">
    <citation type="submission" date="2019-08" db="EMBL/GenBank/DDBJ databases">
        <authorList>
            <person name="Seo M.-J."/>
        </authorList>
    </citation>
    <scope>NUCLEOTIDE SEQUENCE [LARGE SCALE GENOMIC DNA]</scope>
    <source>
        <strain evidence="1 2">KIGAM108</strain>
    </source>
</reference>
<gene>
    <name evidence="1" type="ORF">FY528_10760</name>
</gene>
<comment type="caution">
    <text evidence="1">The sequence shown here is derived from an EMBL/GenBank/DDBJ whole genome shotgun (WGS) entry which is preliminary data.</text>
</comment>
<name>A0A5D6V175_9BACT</name>
<evidence type="ECO:0000313" key="2">
    <source>
        <dbReference type="Proteomes" id="UP000322791"/>
    </source>
</evidence>
<dbReference type="AlphaFoldDB" id="A0A5D6V175"/>
<keyword evidence="2" id="KW-1185">Reference proteome</keyword>
<sequence>MRIRKKVQWVPAPSAGRFALLGAFVKAAEAQKWTEAEVQFVINEVVEATSDAEAREILQDYTLPQ</sequence>
<proteinExistence type="predicted"/>
<evidence type="ECO:0000313" key="1">
    <source>
        <dbReference type="EMBL" id="TYZ09220.1"/>
    </source>
</evidence>
<dbReference type="EMBL" id="VTHL01000010">
    <property type="protein sequence ID" value="TYZ09220.1"/>
    <property type="molecule type" value="Genomic_DNA"/>
</dbReference>
<accession>A0A5D6V175</accession>
<dbReference type="RefSeq" id="WP_149071015.1">
    <property type="nucleotide sequence ID" value="NZ_VTHL01000010.1"/>
</dbReference>
<dbReference type="Proteomes" id="UP000322791">
    <property type="component" value="Unassembled WGS sequence"/>
</dbReference>
<organism evidence="1 2">
    <name type="scientific">Hymenobacter lutimineralis</name>
    <dbReference type="NCBI Taxonomy" id="2606448"/>
    <lineage>
        <taxon>Bacteria</taxon>
        <taxon>Pseudomonadati</taxon>
        <taxon>Bacteroidota</taxon>
        <taxon>Cytophagia</taxon>
        <taxon>Cytophagales</taxon>
        <taxon>Hymenobacteraceae</taxon>
        <taxon>Hymenobacter</taxon>
    </lineage>
</organism>